<accession>A0A0F9P717</accession>
<protein>
    <submittedName>
        <fullName evidence="1">Uncharacterized protein</fullName>
    </submittedName>
</protein>
<evidence type="ECO:0000313" key="1">
    <source>
        <dbReference type="EMBL" id="KKN27690.1"/>
    </source>
</evidence>
<reference evidence="1" key="1">
    <citation type="journal article" date="2015" name="Nature">
        <title>Complex archaea that bridge the gap between prokaryotes and eukaryotes.</title>
        <authorList>
            <person name="Spang A."/>
            <person name="Saw J.H."/>
            <person name="Jorgensen S.L."/>
            <person name="Zaremba-Niedzwiedzka K."/>
            <person name="Martijn J."/>
            <person name="Lind A.E."/>
            <person name="van Eijk R."/>
            <person name="Schleper C."/>
            <person name="Guy L."/>
            <person name="Ettema T.J."/>
        </authorList>
    </citation>
    <scope>NUCLEOTIDE SEQUENCE</scope>
</reference>
<name>A0A0F9P717_9ZZZZ</name>
<comment type="caution">
    <text evidence="1">The sequence shown here is derived from an EMBL/GenBank/DDBJ whole genome shotgun (WGS) entry which is preliminary data.</text>
</comment>
<proteinExistence type="predicted"/>
<dbReference type="AlphaFoldDB" id="A0A0F9P717"/>
<dbReference type="EMBL" id="LAZR01002617">
    <property type="protein sequence ID" value="KKN27690.1"/>
    <property type="molecule type" value="Genomic_DNA"/>
</dbReference>
<gene>
    <name evidence="1" type="ORF">LCGC14_0861660</name>
</gene>
<sequence length="67" mass="7697">MSFTSDLRIVIKELGECMTMLHTLSNEANDFDYSKPLNNAWHTLNDERVKLNQVLDKASKDIQIGNE</sequence>
<organism evidence="1">
    <name type="scientific">marine sediment metagenome</name>
    <dbReference type="NCBI Taxonomy" id="412755"/>
    <lineage>
        <taxon>unclassified sequences</taxon>
        <taxon>metagenomes</taxon>
        <taxon>ecological metagenomes</taxon>
    </lineage>
</organism>